<sequence>MLDNLVEIHKQDSRITVAGDLNTTFVPFSALNLVTKEETEYWGVPQMASRPQSDFTKTALQPATLVVAHRLRARNGRTRSDLDGACTFRRGCQTSVID</sequence>
<accession>A0AAV7VNG3</accession>
<evidence type="ECO:0008006" key="3">
    <source>
        <dbReference type="Google" id="ProtNLM"/>
    </source>
</evidence>
<evidence type="ECO:0000313" key="1">
    <source>
        <dbReference type="EMBL" id="KAJ1203209.1"/>
    </source>
</evidence>
<dbReference type="Proteomes" id="UP001066276">
    <property type="component" value="Chromosome 2_1"/>
</dbReference>
<comment type="caution">
    <text evidence="1">The sequence shown here is derived from an EMBL/GenBank/DDBJ whole genome shotgun (WGS) entry which is preliminary data.</text>
</comment>
<reference evidence="1" key="1">
    <citation type="journal article" date="2022" name="bioRxiv">
        <title>Sequencing and chromosome-scale assembly of the giantPleurodeles waltlgenome.</title>
        <authorList>
            <person name="Brown T."/>
            <person name="Elewa A."/>
            <person name="Iarovenko S."/>
            <person name="Subramanian E."/>
            <person name="Araus A.J."/>
            <person name="Petzold A."/>
            <person name="Susuki M."/>
            <person name="Suzuki K.-i.T."/>
            <person name="Hayashi T."/>
            <person name="Toyoda A."/>
            <person name="Oliveira C."/>
            <person name="Osipova E."/>
            <person name="Leigh N.D."/>
            <person name="Simon A."/>
            <person name="Yun M.H."/>
        </authorList>
    </citation>
    <scope>NUCLEOTIDE SEQUENCE</scope>
    <source>
        <strain evidence="1">20211129_DDA</strain>
        <tissue evidence="1">Liver</tissue>
    </source>
</reference>
<name>A0AAV7VNG3_PLEWA</name>
<gene>
    <name evidence="1" type="ORF">NDU88_007002</name>
</gene>
<organism evidence="1 2">
    <name type="scientific">Pleurodeles waltl</name>
    <name type="common">Iberian ribbed newt</name>
    <dbReference type="NCBI Taxonomy" id="8319"/>
    <lineage>
        <taxon>Eukaryota</taxon>
        <taxon>Metazoa</taxon>
        <taxon>Chordata</taxon>
        <taxon>Craniata</taxon>
        <taxon>Vertebrata</taxon>
        <taxon>Euteleostomi</taxon>
        <taxon>Amphibia</taxon>
        <taxon>Batrachia</taxon>
        <taxon>Caudata</taxon>
        <taxon>Salamandroidea</taxon>
        <taxon>Salamandridae</taxon>
        <taxon>Pleurodelinae</taxon>
        <taxon>Pleurodeles</taxon>
    </lineage>
</organism>
<protein>
    <recommendedName>
        <fullName evidence="3">Endonuclease/exonuclease/phosphatase domain-containing protein</fullName>
    </recommendedName>
</protein>
<evidence type="ECO:0000313" key="2">
    <source>
        <dbReference type="Proteomes" id="UP001066276"/>
    </source>
</evidence>
<dbReference type="AlphaFoldDB" id="A0AAV7VNG3"/>
<dbReference type="EMBL" id="JANPWB010000003">
    <property type="protein sequence ID" value="KAJ1203209.1"/>
    <property type="molecule type" value="Genomic_DNA"/>
</dbReference>
<keyword evidence="2" id="KW-1185">Reference proteome</keyword>
<proteinExistence type="predicted"/>